<feature type="compositionally biased region" description="Low complexity" evidence="1">
    <location>
        <begin position="103"/>
        <end position="118"/>
    </location>
</feature>
<keyword evidence="2" id="KW-1185">Reference proteome</keyword>
<dbReference type="GeneID" id="111088678"/>
<reference evidence="3 4" key="1">
    <citation type="submission" date="2025-05" db="UniProtKB">
        <authorList>
            <consortium name="RefSeq"/>
        </authorList>
    </citation>
    <scope>IDENTIFICATION</scope>
    <source>
        <tissue evidence="3 4">Muscle</tissue>
    </source>
</reference>
<protein>
    <submittedName>
        <fullName evidence="3 4">Uncharacterized protein LOC111088678 isoform X1</fullName>
    </submittedName>
</protein>
<name>A0ABM1TGX4_LIMPO</name>
<accession>A0ABM1TGX4</accession>
<dbReference type="RefSeq" id="XP_022255131.1">
    <property type="nucleotide sequence ID" value="XM_022399423.1"/>
</dbReference>
<evidence type="ECO:0000313" key="3">
    <source>
        <dbReference type="RefSeq" id="XP_022255130.1"/>
    </source>
</evidence>
<gene>
    <name evidence="3 4" type="primary">LOC111088678</name>
</gene>
<dbReference type="RefSeq" id="XP_022255130.1">
    <property type="nucleotide sequence ID" value="XM_022399422.1"/>
</dbReference>
<evidence type="ECO:0000313" key="2">
    <source>
        <dbReference type="Proteomes" id="UP000694941"/>
    </source>
</evidence>
<feature type="region of interest" description="Disordered" evidence="1">
    <location>
        <begin position="95"/>
        <end position="141"/>
    </location>
</feature>
<proteinExistence type="predicted"/>
<evidence type="ECO:0000256" key="1">
    <source>
        <dbReference type="SAM" id="MobiDB-lite"/>
    </source>
</evidence>
<sequence>MKIDSFHTNAALLTRHPSPTSSRLPWQQRRHLRPNTVGIDNHRSLTDWVTKHHLPLNLIRKIRSLWAIDDGLPHKVGNGTDDPTKSDFYARLGYPLSDDAQASPRTTPPRTGSTNPSRQESRASISSLINSETNKPGSANTAVESVDTMSYHSANHGQKCDNSRKNYFLSPLATNFHRQLSERIKESSAFDKRSVLIRRSDRSGNRSFETEIRGQIQFNPVVNLPLRPLFFEVAQTEPEPLFIGRQWLFREIEQVSFFMKV</sequence>
<evidence type="ECO:0000313" key="4">
    <source>
        <dbReference type="RefSeq" id="XP_022255131.1"/>
    </source>
</evidence>
<organism evidence="2 3">
    <name type="scientific">Limulus polyphemus</name>
    <name type="common">Atlantic horseshoe crab</name>
    <dbReference type="NCBI Taxonomy" id="6850"/>
    <lineage>
        <taxon>Eukaryota</taxon>
        <taxon>Metazoa</taxon>
        <taxon>Ecdysozoa</taxon>
        <taxon>Arthropoda</taxon>
        <taxon>Chelicerata</taxon>
        <taxon>Merostomata</taxon>
        <taxon>Xiphosura</taxon>
        <taxon>Limulidae</taxon>
        <taxon>Limulus</taxon>
    </lineage>
</organism>
<dbReference type="Proteomes" id="UP000694941">
    <property type="component" value="Unplaced"/>
</dbReference>
<feature type="compositionally biased region" description="Polar residues" evidence="1">
    <location>
        <begin position="122"/>
        <end position="141"/>
    </location>
</feature>
<feature type="region of interest" description="Disordered" evidence="1">
    <location>
        <begin position="1"/>
        <end position="26"/>
    </location>
</feature>